<dbReference type="AlphaFoldDB" id="A0A7R9KK07"/>
<accession>A0A7R9KK07</accession>
<dbReference type="PROSITE" id="PS00028">
    <property type="entry name" value="ZINC_FINGER_C2H2_1"/>
    <property type="match status" value="4"/>
</dbReference>
<evidence type="ECO:0000256" key="9">
    <source>
        <dbReference type="ARBA" id="ARBA00023163"/>
    </source>
</evidence>
<dbReference type="SMART" id="SM00355">
    <property type="entry name" value="ZnF_C2H2"/>
    <property type="match status" value="6"/>
</dbReference>
<keyword evidence="10" id="KW-0539">Nucleus</keyword>
<proteinExistence type="predicted"/>
<feature type="domain" description="C2H2-type" evidence="13">
    <location>
        <begin position="220"/>
        <end position="249"/>
    </location>
</feature>
<dbReference type="InterPro" id="IPR036236">
    <property type="entry name" value="Znf_C2H2_sf"/>
</dbReference>
<feature type="domain" description="C2H2-type" evidence="13">
    <location>
        <begin position="280"/>
        <end position="309"/>
    </location>
</feature>
<dbReference type="FunFam" id="3.30.160.60:FF:000125">
    <property type="entry name" value="Putative zinc finger protein 143"/>
    <property type="match status" value="1"/>
</dbReference>
<feature type="region of interest" description="Disordered" evidence="12">
    <location>
        <begin position="133"/>
        <end position="170"/>
    </location>
</feature>
<dbReference type="Gene3D" id="3.30.160.60">
    <property type="entry name" value="Classic Zinc Finger"/>
    <property type="match status" value="4"/>
</dbReference>
<evidence type="ECO:0000259" key="13">
    <source>
        <dbReference type="PROSITE" id="PS50157"/>
    </source>
</evidence>
<dbReference type="GO" id="GO:0008270">
    <property type="term" value="F:zinc ion binding"/>
    <property type="evidence" value="ECO:0007669"/>
    <property type="project" value="UniProtKB-KW"/>
</dbReference>
<dbReference type="PANTHER" id="PTHR14003:SF24">
    <property type="entry name" value="ZINC FINGER PROTEIN 410"/>
    <property type="match status" value="1"/>
</dbReference>
<comment type="subcellular location">
    <subcellularLocation>
        <location evidence="1">Nucleus</location>
    </subcellularLocation>
</comment>
<keyword evidence="3" id="KW-0677">Repeat</keyword>
<dbReference type="GO" id="GO:0031519">
    <property type="term" value="C:PcG protein complex"/>
    <property type="evidence" value="ECO:0007669"/>
    <property type="project" value="TreeGrafter"/>
</dbReference>
<keyword evidence="2" id="KW-0479">Metal-binding</keyword>
<sequence length="390" mass="45191">MSAVIEVKDVLEELRTENSRLYNELCFADKCLHLLQELRLHFKQLNHNCKCSQTLAQKLAFNRLETTYKCLRQRFQHSIHIRRPARRPTSLRLSIPPMTVRAVVSNRRKSGGEDRAHKLKRIAIESQIIRQINNNRSTSSGNRVQNSPTKVSLIDPKSVDNNSKSDLHSNYVDNEMDDKSVMNVTIECIACDLKFSVKKRLLDHIRNTHDDMYDRTREVFTCDLKDCSYSSDRYRGLAEHKMKHKGIKPFKCVWPGCESSFYRNTHLIVHKASHEGLKPFACDWPSCGQAFRSNSNLKHHCLIHTNEKPYKCEWPGCEAMFRSLSSRIRHGVVHRGTADFTCNWDGCGKTFKFKGKLHVRLKGITFYMKAIIDLSVNTLDVRLHSFPNDN</sequence>
<evidence type="ECO:0000256" key="7">
    <source>
        <dbReference type="ARBA" id="ARBA00023125"/>
    </source>
</evidence>
<dbReference type="GO" id="GO:0000785">
    <property type="term" value="C:chromatin"/>
    <property type="evidence" value="ECO:0007669"/>
    <property type="project" value="TreeGrafter"/>
</dbReference>
<dbReference type="InterPro" id="IPR013087">
    <property type="entry name" value="Znf_C2H2_type"/>
</dbReference>
<protein>
    <recommendedName>
        <fullName evidence="13">C2H2-type domain-containing protein</fullName>
    </recommendedName>
</protein>
<evidence type="ECO:0000256" key="5">
    <source>
        <dbReference type="ARBA" id="ARBA00022833"/>
    </source>
</evidence>
<evidence type="ECO:0000313" key="14">
    <source>
        <dbReference type="EMBL" id="CAD7624301.1"/>
    </source>
</evidence>
<keyword evidence="7" id="KW-0238">DNA-binding</keyword>
<dbReference type="Proteomes" id="UP000759131">
    <property type="component" value="Unassembled WGS sequence"/>
</dbReference>
<name>A0A7R9KK07_9ACAR</name>
<dbReference type="PANTHER" id="PTHR14003">
    <property type="entry name" value="TRANSCRIPTIONAL REPRESSOR PROTEIN YY"/>
    <property type="match status" value="1"/>
</dbReference>
<evidence type="ECO:0000256" key="3">
    <source>
        <dbReference type="ARBA" id="ARBA00022737"/>
    </source>
</evidence>
<organism evidence="14">
    <name type="scientific">Medioppia subpectinata</name>
    <dbReference type="NCBI Taxonomy" id="1979941"/>
    <lineage>
        <taxon>Eukaryota</taxon>
        <taxon>Metazoa</taxon>
        <taxon>Ecdysozoa</taxon>
        <taxon>Arthropoda</taxon>
        <taxon>Chelicerata</taxon>
        <taxon>Arachnida</taxon>
        <taxon>Acari</taxon>
        <taxon>Acariformes</taxon>
        <taxon>Sarcoptiformes</taxon>
        <taxon>Oribatida</taxon>
        <taxon>Brachypylina</taxon>
        <taxon>Oppioidea</taxon>
        <taxon>Oppiidae</taxon>
        <taxon>Medioppia</taxon>
    </lineage>
</organism>
<feature type="domain" description="C2H2-type" evidence="13">
    <location>
        <begin position="310"/>
        <end position="339"/>
    </location>
</feature>
<dbReference type="PROSITE" id="PS50157">
    <property type="entry name" value="ZINC_FINGER_C2H2_2"/>
    <property type="match status" value="4"/>
</dbReference>
<keyword evidence="4 11" id="KW-0863">Zinc-finger</keyword>
<evidence type="ECO:0000256" key="4">
    <source>
        <dbReference type="ARBA" id="ARBA00022771"/>
    </source>
</evidence>
<feature type="domain" description="C2H2-type" evidence="13">
    <location>
        <begin position="250"/>
        <end position="279"/>
    </location>
</feature>
<evidence type="ECO:0000256" key="2">
    <source>
        <dbReference type="ARBA" id="ARBA00022723"/>
    </source>
</evidence>
<evidence type="ECO:0000256" key="10">
    <source>
        <dbReference type="ARBA" id="ARBA00023242"/>
    </source>
</evidence>
<evidence type="ECO:0000256" key="11">
    <source>
        <dbReference type="PROSITE-ProRule" id="PRU00042"/>
    </source>
</evidence>
<dbReference type="SUPFAM" id="SSF57667">
    <property type="entry name" value="beta-beta-alpha zinc fingers"/>
    <property type="match status" value="3"/>
</dbReference>
<evidence type="ECO:0000256" key="12">
    <source>
        <dbReference type="SAM" id="MobiDB-lite"/>
    </source>
</evidence>
<evidence type="ECO:0000256" key="8">
    <source>
        <dbReference type="ARBA" id="ARBA00023159"/>
    </source>
</evidence>
<keyword evidence="15" id="KW-1185">Reference proteome</keyword>
<evidence type="ECO:0000256" key="6">
    <source>
        <dbReference type="ARBA" id="ARBA00023015"/>
    </source>
</evidence>
<keyword evidence="8" id="KW-0010">Activator</keyword>
<reference evidence="14" key="1">
    <citation type="submission" date="2020-11" db="EMBL/GenBank/DDBJ databases">
        <authorList>
            <person name="Tran Van P."/>
        </authorList>
    </citation>
    <scope>NUCLEOTIDE SEQUENCE</scope>
</reference>
<evidence type="ECO:0000256" key="1">
    <source>
        <dbReference type="ARBA" id="ARBA00004123"/>
    </source>
</evidence>
<keyword evidence="9" id="KW-0804">Transcription</keyword>
<gene>
    <name evidence="14" type="ORF">OSB1V03_LOCUS4746</name>
</gene>
<dbReference type="GO" id="GO:0000978">
    <property type="term" value="F:RNA polymerase II cis-regulatory region sequence-specific DNA binding"/>
    <property type="evidence" value="ECO:0007669"/>
    <property type="project" value="TreeGrafter"/>
</dbReference>
<dbReference type="EMBL" id="CAJPIZ010002235">
    <property type="protein sequence ID" value="CAG2104731.1"/>
    <property type="molecule type" value="Genomic_DNA"/>
</dbReference>
<dbReference type="EMBL" id="OC856810">
    <property type="protein sequence ID" value="CAD7624301.1"/>
    <property type="molecule type" value="Genomic_DNA"/>
</dbReference>
<keyword evidence="5" id="KW-0862">Zinc</keyword>
<feature type="compositionally biased region" description="Polar residues" evidence="12">
    <location>
        <begin position="133"/>
        <end position="150"/>
    </location>
</feature>
<keyword evidence="6" id="KW-0805">Transcription regulation</keyword>
<dbReference type="GO" id="GO:0005667">
    <property type="term" value="C:transcription regulator complex"/>
    <property type="evidence" value="ECO:0007669"/>
    <property type="project" value="TreeGrafter"/>
</dbReference>
<evidence type="ECO:0000313" key="15">
    <source>
        <dbReference type="Proteomes" id="UP000759131"/>
    </source>
</evidence>
<dbReference type="GO" id="GO:0000981">
    <property type="term" value="F:DNA-binding transcription factor activity, RNA polymerase II-specific"/>
    <property type="evidence" value="ECO:0007669"/>
    <property type="project" value="TreeGrafter"/>
</dbReference>
<dbReference type="OrthoDB" id="2687452at2759"/>